<proteinExistence type="predicted"/>
<gene>
    <name evidence="1" type="primary">yhdN</name>
    <name evidence="1" type="ORF">lpari_03544</name>
</gene>
<dbReference type="EMBL" id="LSOG01000094">
    <property type="protein sequence ID" value="OEH45493.1"/>
    <property type="molecule type" value="Genomic_DNA"/>
</dbReference>
<organism evidence="1 2">
    <name type="scientific">Legionella parisiensis</name>
    <dbReference type="NCBI Taxonomy" id="45071"/>
    <lineage>
        <taxon>Bacteria</taxon>
        <taxon>Pseudomonadati</taxon>
        <taxon>Pseudomonadota</taxon>
        <taxon>Gammaproteobacteria</taxon>
        <taxon>Legionellales</taxon>
        <taxon>Legionellaceae</taxon>
        <taxon>Legionella</taxon>
    </lineage>
</organism>
<name>A0A1E5JMB9_9GAMM</name>
<protein>
    <submittedName>
        <fullName evidence="1">General stress protein 69</fullName>
    </submittedName>
</protein>
<keyword evidence="2" id="KW-1185">Reference proteome</keyword>
<accession>A0A1E5JMB9</accession>
<dbReference type="RefSeq" id="WP_156416207.1">
    <property type="nucleotide sequence ID" value="NZ_CAAAIE010000003.1"/>
</dbReference>
<dbReference type="Proteomes" id="UP000095229">
    <property type="component" value="Unassembled WGS sequence"/>
</dbReference>
<evidence type="ECO:0000313" key="2">
    <source>
        <dbReference type="Proteomes" id="UP000095229"/>
    </source>
</evidence>
<comment type="caution">
    <text evidence="1">The sequence shown here is derived from an EMBL/GenBank/DDBJ whole genome shotgun (WGS) entry which is preliminary data.</text>
</comment>
<dbReference type="AlphaFoldDB" id="A0A1E5JMB9"/>
<evidence type="ECO:0000313" key="1">
    <source>
        <dbReference type="EMBL" id="OEH45493.1"/>
    </source>
</evidence>
<reference evidence="1 2" key="1">
    <citation type="submission" date="2016-02" db="EMBL/GenBank/DDBJ databases">
        <title>Secondary metabolites in Legionella.</title>
        <authorList>
            <person name="Tobias N.J."/>
            <person name="Bode H.B."/>
        </authorList>
    </citation>
    <scope>NUCLEOTIDE SEQUENCE [LARGE SCALE GENOMIC DNA]</scope>
    <source>
        <strain evidence="1 2">DSM 19216</strain>
    </source>
</reference>
<dbReference type="PATRIC" id="fig|45071.7.peg.3806"/>
<sequence>MRDSPEQFANVNELMGWTIDSDAMQQIDTILEQFIANPIGSEFMAPPK</sequence>